<dbReference type="GO" id="GO:0016620">
    <property type="term" value="F:oxidoreductase activity, acting on the aldehyde or oxo group of donors, NAD or NADP as acceptor"/>
    <property type="evidence" value="ECO:0007669"/>
    <property type="project" value="InterPro"/>
</dbReference>
<dbReference type="RefSeq" id="WP_058899595.1">
    <property type="nucleotide sequence ID" value="NZ_CP013068.1"/>
</dbReference>
<dbReference type="FunFam" id="3.40.309.10:FF:000010">
    <property type="entry name" value="Gamma-aminobutyraldehyde dehydrogenase"/>
    <property type="match status" value="1"/>
</dbReference>
<evidence type="ECO:0000256" key="3">
    <source>
        <dbReference type="ARBA" id="ARBA00023027"/>
    </source>
</evidence>
<protein>
    <submittedName>
        <fullName evidence="8">Salicylaldehyde dehydrogenase</fullName>
    </submittedName>
</protein>
<keyword evidence="3" id="KW-0520">NAD</keyword>
<dbReference type="Gene3D" id="3.40.309.10">
    <property type="entry name" value="Aldehyde Dehydrogenase, Chain A, domain 2"/>
    <property type="match status" value="1"/>
</dbReference>
<dbReference type="SUPFAM" id="SSF53720">
    <property type="entry name" value="ALDH-like"/>
    <property type="match status" value="1"/>
</dbReference>
<feature type="domain" description="Aldehyde dehydrogenase" evidence="7">
    <location>
        <begin position="20"/>
        <end position="471"/>
    </location>
</feature>
<dbReference type="Gene3D" id="3.40.605.10">
    <property type="entry name" value="Aldehyde Dehydrogenase, Chain A, domain 1"/>
    <property type="match status" value="1"/>
</dbReference>
<comment type="similarity">
    <text evidence="1 5">Belongs to the aldehyde dehydrogenase family.</text>
</comment>
<dbReference type="PROSITE" id="PS00687">
    <property type="entry name" value="ALDEHYDE_DEHYDR_GLU"/>
    <property type="match status" value="1"/>
</dbReference>
<dbReference type="EMBL" id="CP013068">
    <property type="protein sequence ID" value="ALV28505.1"/>
    <property type="molecule type" value="Genomic_DNA"/>
</dbReference>
<dbReference type="InterPro" id="IPR015590">
    <property type="entry name" value="Aldehyde_DH_dom"/>
</dbReference>
<feature type="region of interest" description="Disordered" evidence="6">
    <location>
        <begin position="1"/>
        <end position="24"/>
    </location>
</feature>
<sequence length="482" mass="51315">MQSELIIDNRPTAASGGATAVRRDPVTGEPVTTFAAATPEDGIAAVKSAGRALPAWAKTGPSCRRDILLKAADLLQERASQFEKMMISETGASLPWVRFNVRLAAGMLREAASLTTHIKGEIIPADKPGTHAFAFRRPVGVVLSIVPWNAPIILAVRAFGTALTCGNTVVLKASENSPGTQYLLAQVLIDAGLPAGAMNFITHTREDAPKVVEAMIACHEVRRVNFTGSTATGRIIAQMGARHLKPVLLELGGKAPLLVLDDADIDNAVRAAAFGAYMHQGQICMSTERVVLDTRIADEFARKMKVKVESLAADNPHSSNAPLGGLISPDAAARVEALIADAVDKGAVALVRGTHDGAVMQPSLLDHVTPQMRIYYEESFGPVTCLVRVNDAEEAIAVANDTEYGLKAAIFSSNITRALDIANQLEFGCCHINGPTVYDEAQMPLGGMKASGYGRFGGHAGINEFTEIHWVTVEDPNQHYPI</sequence>
<reference evidence="8 9" key="1">
    <citation type="submission" date="2015-10" db="EMBL/GenBank/DDBJ databases">
        <title>The world's first case of liver abscess caused by Pannonibacter phragmitetus.</title>
        <authorList>
            <person name="Ming D."/>
            <person name="Wang M."/>
            <person name="Zhou Y."/>
            <person name="Jiang T."/>
            <person name="Hu S."/>
        </authorList>
    </citation>
    <scope>NUCLEOTIDE SEQUENCE [LARGE SCALE GENOMIC DNA]</scope>
    <source>
        <strain evidence="8 9">31801</strain>
    </source>
</reference>
<dbReference type="PANTHER" id="PTHR42986:SF1">
    <property type="entry name" value="BENZALDEHYDE DEHYDROGENASE YFMT"/>
    <property type="match status" value="1"/>
</dbReference>
<evidence type="ECO:0000313" key="8">
    <source>
        <dbReference type="EMBL" id="ALV28505.1"/>
    </source>
</evidence>
<evidence type="ECO:0000313" key="9">
    <source>
        <dbReference type="Proteomes" id="UP000064921"/>
    </source>
</evidence>
<dbReference type="PANTHER" id="PTHR42986">
    <property type="entry name" value="BENZALDEHYDE DEHYDROGENASE YFMT"/>
    <property type="match status" value="1"/>
</dbReference>
<dbReference type="InterPro" id="IPR016162">
    <property type="entry name" value="Ald_DH_N"/>
</dbReference>
<dbReference type="Pfam" id="PF00171">
    <property type="entry name" value="Aldedh"/>
    <property type="match status" value="1"/>
</dbReference>
<accession>A0A0U3Q7H5</accession>
<gene>
    <name evidence="8" type="ORF">APZ00_16725</name>
</gene>
<name>A0A0U3Q7H5_9HYPH</name>
<dbReference type="KEGG" id="pphr:APZ00_16725"/>
<proteinExistence type="inferred from homology"/>
<evidence type="ECO:0000256" key="5">
    <source>
        <dbReference type="RuleBase" id="RU003345"/>
    </source>
</evidence>
<dbReference type="InterPro" id="IPR029510">
    <property type="entry name" value="Ald_DH_CS_GLU"/>
</dbReference>
<dbReference type="STRING" id="121719.APZ00_16725"/>
<evidence type="ECO:0000259" key="7">
    <source>
        <dbReference type="Pfam" id="PF00171"/>
    </source>
</evidence>
<evidence type="ECO:0000256" key="6">
    <source>
        <dbReference type="SAM" id="MobiDB-lite"/>
    </source>
</evidence>
<feature type="active site" evidence="4">
    <location>
        <position position="250"/>
    </location>
</feature>
<dbReference type="Proteomes" id="UP000064921">
    <property type="component" value="Chromosome"/>
</dbReference>
<evidence type="ECO:0000256" key="2">
    <source>
        <dbReference type="ARBA" id="ARBA00023002"/>
    </source>
</evidence>
<keyword evidence="9" id="KW-1185">Reference proteome</keyword>
<dbReference type="AlphaFoldDB" id="A0A0U3Q7H5"/>
<dbReference type="CDD" id="cd07105">
    <property type="entry name" value="ALDH_SaliADH"/>
    <property type="match status" value="1"/>
</dbReference>
<dbReference type="InterPro" id="IPR016161">
    <property type="entry name" value="Ald_DH/histidinol_DH"/>
</dbReference>
<evidence type="ECO:0000256" key="4">
    <source>
        <dbReference type="PROSITE-ProRule" id="PRU10007"/>
    </source>
</evidence>
<evidence type="ECO:0000256" key="1">
    <source>
        <dbReference type="ARBA" id="ARBA00009986"/>
    </source>
</evidence>
<keyword evidence="2 5" id="KW-0560">Oxidoreductase</keyword>
<dbReference type="InterPro" id="IPR016163">
    <property type="entry name" value="Ald_DH_C"/>
</dbReference>
<organism evidence="8 9">
    <name type="scientific">Pannonibacter phragmitetus</name>
    <dbReference type="NCBI Taxonomy" id="121719"/>
    <lineage>
        <taxon>Bacteria</taxon>
        <taxon>Pseudomonadati</taxon>
        <taxon>Pseudomonadota</taxon>
        <taxon>Alphaproteobacteria</taxon>
        <taxon>Hyphomicrobiales</taxon>
        <taxon>Stappiaceae</taxon>
        <taxon>Pannonibacter</taxon>
    </lineage>
</organism>